<dbReference type="AlphaFoldDB" id="A0AAN6F6U4"/>
<protein>
    <submittedName>
        <fullName evidence="2">Uncharacterized protein</fullName>
    </submittedName>
</protein>
<sequence>MSLVRTSHGKLQQDEANGKPRSRVRHEARTDEDAGVQREVYSIRSQKTNPMLPTAIHLTHKALLKATASHEPSLYLQLDLRLGRLTLSLQLNLSAALIDGSTPYHTI</sequence>
<dbReference type="Proteomes" id="UP001168146">
    <property type="component" value="Unassembled WGS sequence"/>
</dbReference>
<gene>
    <name evidence="2" type="ORF">LTR82_016040</name>
</gene>
<evidence type="ECO:0000313" key="3">
    <source>
        <dbReference type="Proteomes" id="UP001168146"/>
    </source>
</evidence>
<comment type="caution">
    <text evidence="2">The sequence shown here is derived from an EMBL/GenBank/DDBJ whole genome shotgun (WGS) entry which is preliminary data.</text>
</comment>
<dbReference type="EMBL" id="JASUXU010000096">
    <property type="protein sequence ID" value="KAK0307322.1"/>
    <property type="molecule type" value="Genomic_DNA"/>
</dbReference>
<organism evidence="2 3">
    <name type="scientific">Friedmanniomyces endolithicus</name>
    <dbReference type="NCBI Taxonomy" id="329885"/>
    <lineage>
        <taxon>Eukaryota</taxon>
        <taxon>Fungi</taxon>
        <taxon>Dikarya</taxon>
        <taxon>Ascomycota</taxon>
        <taxon>Pezizomycotina</taxon>
        <taxon>Dothideomycetes</taxon>
        <taxon>Dothideomycetidae</taxon>
        <taxon>Mycosphaerellales</taxon>
        <taxon>Teratosphaeriaceae</taxon>
        <taxon>Friedmanniomyces</taxon>
    </lineage>
</organism>
<evidence type="ECO:0000256" key="1">
    <source>
        <dbReference type="SAM" id="MobiDB-lite"/>
    </source>
</evidence>
<feature type="region of interest" description="Disordered" evidence="1">
    <location>
        <begin position="1"/>
        <end position="39"/>
    </location>
</feature>
<reference evidence="2" key="1">
    <citation type="submission" date="2021-12" db="EMBL/GenBank/DDBJ databases">
        <title>Black yeast isolated from Biological Soil Crust.</title>
        <authorList>
            <person name="Kurbessoian T."/>
        </authorList>
    </citation>
    <scope>NUCLEOTIDE SEQUENCE</scope>
    <source>
        <strain evidence="2">CCFEE 5208</strain>
    </source>
</reference>
<name>A0AAN6F6U4_9PEZI</name>
<feature type="compositionally biased region" description="Basic and acidic residues" evidence="1">
    <location>
        <begin position="25"/>
        <end position="36"/>
    </location>
</feature>
<evidence type="ECO:0000313" key="2">
    <source>
        <dbReference type="EMBL" id="KAK0307322.1"/>
    </source>
</evidence>
<proteinExistence type="predicted"/>
<accession>A0AAN6F6U4</accession>